<reference evidence="2 3" key="1">
    <citation type="submission" date="2020-08" db="EMBL/GenBank/DDBJ databases">
        <title>Sequencing the genomes of 1000 actinobacteria strains.</title>
        <authorList>
            <person name="Klenk H.-P."/>
        </authorList>
    </citation>
    <scope>NUCLEOTIDE SEQUENCE [LARGE SCALE GENOMIC DNA]</scope>
    <source>
        <strain evidence="2 3">DSM 45859</strain>
    </source>
</reference>
<organism evidence="2 3">
    <name type="scientific">Amycolatopsis jiangsuensis</name>
    <dbReference type="NCBI Taxonomy" id="1181879"/>
    <lineage>
        <taxon>Bacteria</taxon>
        <taxon>Bacillati</taxon>
        <taxon>Actinomycetota</taxon>
        <taxon>Actinomycetes</taxon>
        <taxon>Pseudonocardiales</taxon>
        <taxon>Pseudonocardiaceae</taxon>
        <taxon>Amycolatopsis</taxon>
    </lineage>
</organism>
<dbReference type="Proteomes" id="UP000581769">
    <property type="component" value="Unassembled WGS sequence"/>
</dbReference>
<sequence>MIERIALPIAAAVVALGLTACGNEPATTATKAADAAAPASVAPSSVASSSSSAPASGYITKKVGERAGISNNDGSTAVDF</sequence>
<evidence type="ECO:0000313" key="2">
    <source>
        <dbReference type="EMBL" id="MBB4685614.1"/>
    </source>
</evidence>
<feature type="signal peptide" evidence="1">
    <location>
        <begin position="1"/>
        <end position="22"/>
    </location>
</feature>
<evidence type="ECO:0000256" key="1">
    <source>
        <dbReference type="SAM" id="SignalP"/>
    </source>
</evidence>
<keyword evidence="3" id="KW-1185">Reference proteome</keyword>
<name>A0A840IXK2_9PSEU</name>
<protein>
    <submittedName>
        <fullName evidence="2">ABC-type glycerol-3-phosphate transport system substrate-binding protein</fullName>
    </submittedName>
</protein>
<dbReference type="PROSITE" id="PS51257">
    <property type="entry name" value="PROKAR_LIPOPROTEIN"/>
    <property type="match status" value="1"/>
</dbReference>
<dbReference type="EMBL" id="JACHMG010000001">
    <property type="protein sequence ID" value="MBB4685614.1"/>
    <property type="molecule type" value="Genomic_DNA"/>
</dbReference>
<dbReference type="RefSeq" id="WP_184780612.1">
    <property type="nucleotide sequence ID" value="NZ_JACHMG010000001.1"/>
</dbReference>
<evidence type="ECO:0000313" key="3">
    <source>
        <dbReference type="Proteomes" id="UP000581769"/>
    </source>
</evidence>
<proteinExistence type="predicted"/>
<dbReference type="AlphaFoldDB" id="A0A840IXK2"/>
<comment type="caution">
    <text evidence="2">The sequence shown here is derived from an EMBL/GenBank/DDBJ whole genome shotgun (WGS) entry which is preliminary data.</text>
</comment>
<feature type="chain" id="PRO_5038755527" evidence="1">
    <location>
        <begin position="23"/>
        <end position="80"/>
    </location>
</feature>
<accession>A0A840IXK2</accession>
<keyword evidence="1" id="KW-0732">Signal</keyword>
<gene>
    <name evidence="2" type="ORF">BJY18_003099</name>
</gene>